<comment type="function">
    <text evidence="8 9 11">GTPase that plays an essential role in the late steps of ribosome biogenesis.</text>
</comment>
<evidence type="ECO:0000256" key="6">
    <source>
        <dbReference type="ARBA" id="ARBA00023134"/>
    </source>
</evidence>
<comment type="caution">
    <text evidence="9">Lacks conserved residue(s) required for the propagation of feature annotation.</text>
</comment>
<dbReference type="InterPro" id="IPR027417">
    <property type="entry name" value="P-loop_NTPase"/>
</dbReference>
<keyword evidence="3 9" id="KW-0690">Ribosome biogenesis</keyword>
<dbReference type="InterPro" id="IPR031166">
    <property type="entry name" value="G_ENGA"/>
</dbReference>
<evidence type="ECO:0000256" key="11">
    <source>
        <dbReference type="RuleBase" id="RU004481"/>
    </source>
</evidence>
<dbReference type="EMBL" id="JADIMY010000049">
    <property type="protein sequence ID" value="MBO8427382.1"/>
    <property type="molecule type" value="Genomic_DNA"/>
</dbReference>
<dbReference type="PANTHER" id="PTHR43834">
    <property type="entry name" value="GTPASE DER"/>
    <property type="match status" value="1"/>
</dbReference>
<dbReference type="NCBIfam" id="TIGR03594">
    <property type="entry name" value="GTPase_EngA"/>
    <property type="match status" value="1"/>
</dbReference>
<evidence type="ECO:0000256" key="9">
    <source>
        <dbReference type="HAMAP-Rule" id="MF_00195"/>
    </source>
</evidence>
<evidence type="ECO:0000256" key="5">
    <source>
        <dbReference type="ARBA" id="ARBA00022741"/>
    </source>
</evidence>
<dbReference type="InterPro" id="IPR006073">
    <property type="entry name" value="GTP-bd"/>
</dbReference>
<feature type="binding site" evidence="9">
    <location>
        <begin position="119"/>
        <end position="122"/>
    </location>
    <ligand>
        <name>GTP</name>
        <dbReference type="ChEBI" id="CHEBI:37565"/>
        <label>1</label>
    </ligand>
</feature>
<feature type="binding site" evidence="9">
    <location>
        <begin position="228"/>
        <end position="232"/>
    </location>
    <ligand>
        <name>GTP</name>
        <dbReference type="ChEBI" id="CHEBI:37565"/>
        <label>2</label>
    </ligand>
</feature>
<evidence type="ECO:0000259" key="12">
    <source>
        <dbReference type="PROSITE" id="PS51712"/>
    </source>
</evidence>
<feature type="binding site" evidence="9">
    <location>
        <begin position="293"/>
        <end position="296"/>
    </location>
    <ligand>
        <name>GTP</name>
        <dbReference type="ChEBI" id="CHEBI:37565"/>
        <label>2</label>
    </ligand>
</feature>
<feature type="binding site" evidence="9">
    <location>
        <begin position="57"/>
        <end position="61"/>
    </location>
    <ligand>
        <name>GTP</name>
        <dbReference type="ChEBI" id="CHEBI:37565"/>
        <label>1</label>
    </ligand>
</feature>
<dbReference type="FunFam" id="3.40.50.300:FF:000040">
    <property type="entry name" value="GTPase Der"/>
    <property type="match status" value="1"/>
</dbReference>
<dbReference type="InterPro" id="IPR005225">
    <property type="entry name" value="Small_GTP-bd"/>
</dbReference>
<dbReference type="CDD" id="cd01894">
    <property type="entry name" value="EngA1"/>
    <property type="match status" value="1"/>
</dbReference>
<dbReference type="AlphaFoldDB" id="A0A9D9DGR0"/>
<comment type="similarity">
    <text evidence="1 9 10 11">Belongs to the TRAFAC class TrmE-Era-EngA-EngB-Septin-like GTPase superfamily. EngA (Der) GTPase family.</text>
</comment>
<dbReference type="PRINTS" id="PR00326">
    <property type="entry name" value="GTP1OBG"/>
</dbReference>
<keyword evidence="4 11" id="KW-0677">Repeat</keyword>
<dbReference type="Gene3D" id="3.30.300.20">
    <property type="match status" value="1"/>
</dbReference>
<proteinExistence type="inferred from homology"/>
<dbReference type="GO" id="GO:0043022">
    <property type="term" value="F:ribosome binding"/>
    <property type="evidence" value="ECO:0007669"/>
    <property type="project" value="TreeGrafter"/>
</dbReference>
<dbReference type="FunFam" id="3.40.50.300:FF:000057">
    <property type="entry name" value="GTPase Der"/>
    <property type="match status" value="1"/>
</dbReference>
<dbReference type="PROSITE" id="PS51712">
    <property type="entry name" value="G_ENGA"/>
    <property type="match status" value="2"/>
</dbReference>
<organism evidence="13 14">
    <name type="scientific">Candidatus Onthovivens merdipullorum</name>
    <dbReference type="NCBI Taxonomy" id="2840889"/>
    <lineage>
        <taxon>Bacteria</taxon>
        <taxon>Bacillati</taxon>
        <taxon>Bacillota</taxon>
        <taxon>Bacilli</taxon>
        <taxon>Bacillales</taxon>
        <taxon>Candidatus Onthovivens</taxon>
    </lineage>
</organism>
<dbReference type="NCBIfam" id="TIGR00231">
    <property type="entry name" value="small_GTP"/>
    <property type="match status" value="2"/>
</dbReference>
<evidence type="ECO:0000256" key="1">
    <source>
        <dbReference type="ARBA" id="ARBA00008279"/>
    </source>
</evidence>
<dbReference type="HAMAP" id="MF_00195">
    <property type="entry name" value="GTPase_Der"/>
    <property type="match status" value="1"/>
</dbReference>
<feature type="domain" description="EngA-type G" evidence="12">
    <location>
        <begin position="4"/>
        <end position="167"/>
    </location>
</feature>
<evidence type="ECO:0000256" key="7">
    <source>
        <dbReference type="ARBA" id="ARBA00032345"/>
    </source>
</evidence>
<gene>
    <name evidence="9 13" type="primary">der</name>
    <name evidence="13" type="ORF">IAC58_02335</name>
</gene>
<evidence type="ECO:0000256" key="2">
    <source>
        <dbReference type="ARBA" id="ARBA00020953"/>
    </source>
</evidence>
<dbReference type="CDD" id="cd01895">
    <property type="entry name" value="EngA2"/>
    <property type="match status" value="1"/>
</dbReference>
<dbReference type="GO" id="GO:0042254">
    <property type="term" value="P:ribosome biogenesis"/>
    <property type="evidence" value="ECO:0007669"/>
    <property type="project" value="UniProtKB-KW"/>
</dbReference>
<keyword evidence="6 9" id="KW-0342">GTP-binding</keyword>
<dbReference type="PANTHER" id="PTHR43834:SF6">
    <property type="entry name" value="GTPASE DER"/>
    <property type="match status" value="1"/>
</dbReference>
<evidence type="ECO:0000256" key="3">
    <source>
        <dbReference type="ARBA" id="ARBA00022517"/>
    </source>
</evidence>
<protein>
    <recommendedName>
        <fullName evidence="2 9">GTPase Der</fullName>
    </recommendedName>
    <alternativeName>
        <fullName evidence="7 9">GTP-binding protein EngA</fullName>
    </alternativeName>
</protein>
<dbReference type="InterPro" id="IPR016484">
    <property type="entry name" value="GTPase_Der"/>
</dbReference>
<evidence type="ECO:0000256" key="4">
    <source>
        <dbReference type="ARBA" id="ARBA00022737"/>
    </source>
</evidence>
<evidence type="ECO:0000313" key="14">
    <source>
        <dbReference type="Proteomes" id="UP000823613"/>
    </source>
</evidence>
<feature type="binding site" evidence="9">
    <location>
        <begin position="181"/>
        <end position="188"/>
    </location>
    <ligand>
        <name>GTP</name>
        <dbReference type="ChEBI" id="CHEBI:37565"/>
        <label>2</label>
    </ligand>
</feature>
<dbReference type="Pfam" id="PF01926">
    <property type="entry name" value="MMR_HSR1"/>
    <property type="match status" value="2"/>
</dbReference>
<dbReference type="SUPFAM" id="SSF52540">
    <property type="entry name" value="P-loop containing nucleoside triphosphate hydrolases"/>
    <property type="match status" value="2"/>
</dbReference>
<accession>A0A9D9DGR0</accession>
<dbReference type="PIRSF" id="PIRSF006485">
    <property type="entry name" value="GTP-binding_EngA"/>
    <property type="match status" value="1"/>
</dbReference>
<keyword evidence="5 9" id="KW-0547">Nucleotide-binding</keyword>
<evidence type="ECO:0000313" key="13">
    <source>
        <dbReference type="EMBL" id="MBO8427382.1"/>
    </source>
</evidence>
<reference evidence="13" key="2">
    <citation type="journal article" date="2021" name="PeerJ">
        <title>Extensive microbial diversity within the chicken gut microbiome revealed by metagenomics and culture.</title>
        <authorList>
            <person name="Gilroy R."/>
            <person name="Ravi A."/>
            <person name="Getino M."/>
            <person name="Pursley I."/>
            <person name="Horton D.L."/>
            <person name="Alikhan N.F."/>
            <person name="Baker D."/>
            <person name="Gharbi K."/>
            <person name="Hall N."/>
            <person name="Watson M."/>
            <person name="Adriaenssens E.M."/>
            <person name="Foster-Nyarko E."/>
            <person name="Jarju S."/>
            <person name="Secka A."/>
            <person name="Antonio M."/>
            <person name="Oren A."/>
            <person name="Chaudhuri R.R."/>
            <person name="La Ragione R."/>
            <person name="Hildebrand F."/>
            <person name="Pallen M.J."/>
        </authorList>
    </citation>
    <scope>NUCLEOTIDE SEQUENCE</scope>
    <source>
        <strain evidence="13">11159</strain>
    </source>
</reference>
<evidence type="ECO:0000256" key="8">
    <source>
        <dbReference type="ARBA" id="ARBA00053470"/>
    </source>
</evidence>
<comment type="caution">
    <text evidence="13">The sequence shown here is derived from an EMBL/GenBank/DDBJ whole genome shotgun (WGS) entry which is preliminary data.</text>
</comment>
<sequence>MSIGTLAIVGSPSVGKSTIFNRIIGEKKSIIEEIRGVTRDRIYARASWLTKDFNVIDTGGIEIEDKPFQVQIRMQAEIAIEEADVILFVTDGKIGVTDDDKLVASILHKSKKPVVLAVNKIDNIELKNNIYEFYNLGVGDPIATSGVHGIGIGDILDEVIKYLPKEENTNNDTTIKFSLIGRPNVGKSSLVNAILNEERVIVSNIEGTTRDAIDTSFNYLDDKYTIIDTAGLKKRGKIYEAIDKYAALRALRAIDKSNICLLVIDGEKGITEQDKHVVGYAIDSKKAIIILVNKWDLVVKDNNTMNEFSKNIRKQFKFLDYAPILYVSAMTNQRIKEIMPLIKKVYDSYTYQIKTSVLNEIIQEAQMMNETPDFNGGRCRIYYAQQVDVKPMTIALFCNNPSWMHFSYLRYLENRIRDSFELIGSPINLVCRNKNKDI</sequence>
<feature type="domain" description="EngA-type G" evidence="12">
    <location>
        <begin position="175"/>
        <end position="350"/>
    </location>
</feature>
<dbReference type="InterPro" id="IPR015946">
    <property type="entry name" value="KH_dom-like_a/b"/>
</dbReference>
<dbReference type="Proteomes" id="UP000823613">
    <property type="component" value="Unassembled WGS sequence"/>
</dbReference>
<dbReference type="GO" id="GO:0005525">
    <property type="term" value="F:GTP binding"/>
    <property type="evidence" value="ECO:0007669"/>
    <property type="project" value="UniProtKB-UniRule"/>
</dbReference>
<dbReference type="Gene3D" id="3.40.50.300">
    <property type="entry name" value="P-loop containing nucleotide triphosphate hydrolases"/>
    <property type="match status" value="2"/>
</dbReference>
<name>A0A9D9DGR0_9BACL</name>
<evidence type="ECO:0000256" key="10">
    <source>
        <dbReference type="PROSITE-ProRule" id="PRU01049"/>
    </source>
</evidence>
<comment type="subunit">
    <text evidence="9">Associates with the 50S ribosomal subunit.</text>
</comment>
<dbReference type="InterPro" id="IPR032859">
    <property type="entry name" value="KH_dom-like"/>
</dbReference>
<reference evidence="13" key="1">
    <citation type="submission" date="2020-10" db="EMBL/GenBank/DDBJ databases">
        <authorList>
            <person name="Gilroy R."/>
        </authorList>
    </citation>
    <scope>NUCLEOTIDE SEQUENCE</scope>
    <source>
        <strain evidence="13">11159</strain>
    </source>
</reference>
<dbReference type="FunFam" id="3.30.300.20:FF:000004">
    <property type="entry name" value="GTPase Der"/>
    <property type="match status" value="1"/>
</dbReference>
<dbReference type="Pfam" id="PF14714">
    <property type="entry name" value="KH_dom-like"/>
    <property type="match status" value="1"/>
</dbReference>